<sequence>MNCYDCYAADSAHTPAVAVCHGCHSGLCPDHLRMIRPVLHRPNGMGVSHGPTPARQVLCLTCHAARNGLPAAPAARRAPVPAAPGPAAPGPDSAGARGAAECPAEA</sequence>
<proteinExistence type="predicted"/>
<dbReference type="InterPro" id="IPR036280">
    <property type="entry name" value="Multihaem_cyt_sf"/>
</dbReference>
<accession>A0ABQ2Y628</accession>
<evidence type="ECO:0000313" key="3">
    <source>
        <dbReference type="Proteomes" id="UP000659223"/>
    </source>
</evidence>
<name>A0ABQ2Y628_9ACTN</name>
<protein>
    <recommendedName>
        <fullName evidence="4">DUF2180 family protein</fullName>
    </recommendedName>
</protein>
<organism evidence="2 3">
    <name type="scientific">Streptomyces hiroshimensis</name>
    <dbReference type="NCBI Taxonomy" id="66424"/>
    <lineage>
        <taxon>Bacteria</taxon>
        <taxon>Bacillati</taxon>
        <taxon>Actinomycetota</taxon>
        <taxon>Actinomycetes</taxon>
        <taxon>Kitasatosporales</taxon>
        <taxon>Streptomycetaceae</taxon>
        <taxon>Streptomyces</taxon>
    </lineage>
</organism>
<keyword evidence="3" id="KW-1185">Reference proteome</keyword>
<dbReference type="SUPFAM" id="SSF48695">
    <property type="entry name" value="Multiheme cytochromes"/>
    <property type="match status" value="1"/>
</dbReference>
<gene>
    <name evidence="2" type="ORF">GCM10010324_09700</name>
</gene>
<reference evidence="3" key="1">
    <citation type="journal article" date="2019" name="Int. J. Syst. Evol. Microbiol.">
        <title>The Global Catalogue of Microorganisms (GCM) 10K type strain sequencing project: providing services to taxonomists for standard genome sequencing and annotation.</title>
        <authorList>
            <consortium name="The Broad Institute Genomics Platform"/>
            <consortium name="The Broad Institute Genome Sequencing Center for Infectious Disease"/>
            <person name="Wu L."/>
            <person name="Ma J."/>
        </authorList>
    </citation>
    <scope>NUCLEOTIDE SEQUENCE [LARGE SCALE GENOMIC DNA]</scope>
    <source>
        <strain evidence="3">JCM 4586</strain>
    </source>
</reference>
<dbReference type="Proteomes" id="UP000659223">
    <property type="component" value="Unassembled WGS sequence"/>
</dbReference>
<feature type="region of interest" description="Disordered" evidence="1">
    <location>
        <begin position="73"/>
        <end position="106"/>
    </location>
</feature>
<comment type="caution">
    <text evidence="2">The sequence shown here is derived from an EMBL/GenBank/DDBJ whole genome shotgun (WGS) entry which is preliminary data.</text>
</comment>
<feature type="compositionally biased region" description="Low complexity" evidence="1">
    <location>
        <begin position="90"/>
        <end position="100"/>
    </location>
</feature>
<dbReference type="RefSeq" id="WP_190020265.1">
    <property type="nucleotide sequence ID" value="NZ_BMUT01000001.1"/>
</dbReference>
<evidence type="ECO:0000256" key="1">
    <source>
        <dbReference type="SAM" id="MobiDB-lite"/>
    </source>
</evidence>
<evidence type="ECO:0000313" key="2">
    <source>
        <dbReference type="EMBL" id="GGX66574.1"/>
    </source>
</evidence>
<dbReference type="EMBL" id="BMUT01000001">
    <property type="protein sequence ID" value="GGX66574.1"/>
    <property type="molecule type" value="Genomic_DNA"/>
</dbReference>
<evidence type="ECO:0008006" key="4">
    <source>
        <dbReference type="Google" id="ProtNLM"/>
    </source>
</evidence>